<dbReference type="Proteomes" id="UP001208689">
    <property type="component" value="Chromosome"/>
</dbReference>
<dbReference type="Gene3D" id="3.30.565.10">
    <property type="entry name" value="Histidine kinase-like ATPase, C-terminal domain"/>
    <property type="match status" value="1"/>
</dbReference>
<protein>
    <submittedName>
        <fullName evidence="1">Chaperone protein HtpG</fullName>
    </submittedName>
</protein>
<organism evidence="1 2">
    <name type="scientific">Candidatus Lokiarchaeum ossiferum</name>
    <dbReference type="NCBI Taxonomy" id="2951803"/>
    <lineage>
        <taxon>Archaea</taxon>
        <taxon>Promethearchaeati</taxon>
        <taxon>Promethearchaeota</taxon>
        <taxon>Promethearchaeia</taxon>
        <taxon>Promethearchaeales</taxon>
        <taxon>Promethearchaeaceae</taxon>
        <taxon>Candidatus Lokiarchaeum</taxon>
    </lineage>
</organism>
<dbReference type="SUPFAM" id="SSF55874">
    <property type="entry name" value="ATPase domain of HSP90 chaperone/DNA topoisomerase II/histidine kinase"/>
    <property type="match status" value="1"/>
</dbReference>
<sequence length="486" mass="57886">MDIDDIQNEFACLGESHFRRYKIAHPKYQNGISLFGVGVFSYFMVADSFEVRTRKRNGKFYKFQISKDFFNDFYFFNENETDFTGTSIKFNLSKHFCQEFSKIEDFLNFLTKYFRLVKIPIYFDLESNRRRISQRNFFFYPLKTKCMTENNSKVAEQLIKMENMVSLKPFTAPNYKGTIFYSKKNTRNTLSYPKIQYFFKNIFIKEVTLENLLLPFYCIGKINIYDVKVLTLNRNNMWDAKFETKIQSKVLEEIFKSVPVNRYVSSKNFCSQFVNRSDFKPSLVKVYELNTNDTIYLELLFSRIIFDLKREPMSLLHLLKERKANFFFEDDQHVHSNSYSDEESFTPQIILKKKQISKYILVLILLTSRFQMTRDVKGSIVLKILHFPSRDTKMMINSEEKYILATKFDESDILFHFGNGILFLNTHYGDRRMKKNITTIATNKGAVAYLLNNFDTLEREYFSKSRYQLFKSVAEKIKSFFLVKGQ</sequence>
<dbReference type="EMBL" id="CP104013">
    <property type="protein sequence ID" value="UYP48617.1"/>
    <property type="molecule type" value="Genomic_DNA"/>
</dbReference>
<dbReference type="InterPro" id="IPR036890">
    <property type="entry name" value="HATPase_C_sf"/>
</dbReference>
<accession>A0ABY6HYL9</accession>
<evidence type="ECO:0000313" key="1">
    <source>
        <dbReference type="EMBL" id="UYP48617.1"/>
    </source>
</evidence>
<reference evidence="1" key="1">
    <citation type="submission" date="2022-09" db="EMBL/GenBank/DDBJ databases">
        <title>Actin cytoskeleton and complex cell architecture in an #Asgard archaeon.</title>
        <authorList>
            <person name="Ponce Toledo R.I."/>
            <person name="Schleper C."/>
            <person name="Rodrigues Oliveira T."/>
            <person name="Wollweber F."/>
            <person name="Xu J."/>
            <person name="Rittmann S."/>
            <person name="Klingl A."/>
            <person name="Pilhofer M."/>
        </authorList>
    </citation>
    <scope>NUCLEOTIDE SEQUENCE</scope>
    <source>
        <strain evidence="1">B-35</strain>
    </source>
</reference>
<proteinExistence type="predicted"/>
<name>A0ABY6HYL9_9ARCH</name>
<gene>
    <name evidence="1" type="ORF">NEF87_004902</name>
</gene>
<keyword evidence="2" id="KW-1185">Reference proteome</keyword>
<evidence type="ECO:0000313" key="2">
    <source>
        <dbReference type="Proteomes" id="UP001208689"/>
    </source>
</evidence>